<dbReference type="InterPro" id="IPR002126">
    <property type="entry name" value="Cadherin-like_dom"/>
</dbReference>
<reference evidence="3" key="1">
    <citation type="submission" date="2018-11" db="EMBL/GenBank/DDBJ databases">
        <authorList>
            <consortium name="Pathogen Informatics"/>
        </authorList>
    </citation>
    <scope>NUCLEOTIDE SEQUENCE</scope>
</reference>
<proteinExistence type="predicted"/>
<dbReference type="GO" id="GO:0016020">
    <property type="term" value="C:membrane"/>
    <property type="evidence" value="ECO:0007669"/>
    <property type="project" value="InterPro"/>
</dbReference>
<feature type="domain" description="Cadherin" evidence="2">
    <location>
        <begin position="9"/>
        <end position="105"/>
    </location>
</feature>
<name>A0A3S5C5W1_9PLAT</name>
<dbReference type="AlphaFoldDB" id="A0A3S5C5W1"/>
<dbReference type="EMBL" id="CAAALY010254788">
    <property type="protein sequence ID" value="VEL37379.1"/>
    <property type="molecule type" value="Genomic_DNA"/>
</dbReference>
<dbReference type="GO" id="GO:0005509">
    <property type="term" value="F:calcium ion binding"/>
    <property type="evidence" value="ECO:0007669"/>
    <property type="project" value="UniProtKB-UniRule"/>
</dbReference>
<comment type="caution">
    <text evidence="3">The sequence shown here is derived from an EMBL/GenBank/DDBJ whole genome shotgun (WGS) entry which is preliminary data.</text>
</comment>
<gene>
    <name evidence="3" type="ORF">PXEA_LOCUS30819</name>
</gene>
<evidence type="ECO:0000256" key="1">
    <source>
        <dbReference type="PROSITE-ProRule" id="PRU00043"/>
    </source>
</evidence>
<evidence type="ECO:0000313" key="3">
    <source>
        <dbReference type="EMBL" id="VEL37379.1"/>
    </source>
</evidence>
<evidence type="ECO:0000313" key="4">
    <source>
        <dbReference type="Proteomes" id="UP000784294"/>
    </source>
</evidence>
<accession>A0A3S5C5W1</accession>
<dbReference type="Proteomes" id="UP000784294">
    <property type="component" value="Unassembled WGS sequence"/>
</dbReference>
<keyword evidence="1" id="KW-0106">Calcium</keyword>
<evidence type="ECO:0000259" key="2">
    <source>
        <dbReference type="PROSITE" id="PS50268"/>
    </source>
</evidence>
<sequence length="140" mass="16133">MPNDIRRDKVRFQLRSERNLSAFALYPLSKRPLTRVDEISGLVFLTQELDYERVLSGPSNFIFSAIYFASIPATKASLETGFSWNIGEFQLDFHLHDVNDNSPVCHGLRIFSEKKESSEPGTTKHEVESFEVYLKNSTQW</sequence>
<dbReference type="PROSITE" id="PS50268">
    <property type="entry name" value="CADHERIN_2"/>
    <property type="match status" value="1"/>
</dbReference>
<keyword evidence="4" id="KW-1185">Reference proteome</keyword>
<dbReference type="GO" id="GO:0007156">
    <property type="term" value="P:homophilic cell adhesion via plasma membrane adhesion molecules"/>
    <property type="evidence" value="ECO:0007669"/>
    <property type="project" value="InterPro"/>
</dbReference>
<organism evidence="3 4">
    <name type="scientific">Protopolystoma xenopodis</name>
    <dbReference type="NCBI Taxonomy" id="117903"/>
    <lineage>
        <taxon>Eukaryota</taxon>
        <taxon>Metazoa</taxon>
        <taxon>Spiralia</taxon>
        <taxon>Lophotrochozoa</taxon>
        <taxon>Platyhelminthes</taxon>
        <taxon>Monogenea</taxon>
        <taxon>Polyopisthocotylea</taxon>
        <taxon>Polystomatidea</taxon>
        <taxon>Polystomatidae</taxon>
        <taxon>Protopolystoma</taxon>
    </lineage>
</organism>
<protein>
    <recommendedName>
        <fullName evidence="2">Cadherin domain-containing protein</fullName>
    </recommendedName>
</protein>